<name>A0ABX2G3J1_9BURK</name>
<organism evidence="3 4">
    <name type="scientific">Sphaerotilus uruguayifluvii</name>
    <dbReference type="NCBI Taxonomy" id="2735897"/>
    <lineage>
        <taxon>Bacteria</taxon>
        <taxon>Pseudomonadati</taxon>
        <taxon>Pseudomonadota</taxon>
        <taxon>Betaproteobacteria</taxon>
        <taxon>Burkholderiales</taxon>
        <taxon>Sphaerotilaceae</taxon>
        <taxon>Sphaerotilus</taxon>
    </lineage>
</organism>
<keyword evidence="1" id="KW-1133">Transmembrane helix</keyword>
<evidence type="ECO:0000256" key="1">
    <source>
        <dbReference type="SAM" id="Phobius"/>
    </source>
</evidence>
<dbReference type="InterPro" id="IPR012495">
    <property type="entry name" value="TadE-like_dom"/>
</dbReference>
<evidence type="ECO:0000259" key="2">
    <source>
        <dbReference type="Pfam" id="PF07811"/>
    </source>
</evidence>
<evidence type="ECO:0000313" key="4">
    <source>
        <dbReference type="Proteomes" id="UP001516061"/>
    </source>
</evidence>
<keyword evidence="1" id="KW-0472">Membrane</keyword>
<proteinExistence type="predicted"/>
<accession>A0ABX2G3J1</accession>
<keyword evidence="1" id="KW-0812">Transmembrane</keyword>
<dbReference type="Pfam" id="PF07811">
    <property type="entry name" value="TadE"/>
    <property type="match status" value="1"/>
</dbReference>
<protein>
    <submittedName>
        <fullName evidence="3">Flp pilus assembly protein TadG</fullName>
    </submittedName>
</protein>
<dbReference type="Proteomes" id="UP001516061">
    <property type="component" value="Unassembled WGS sequence"/>
</dbReference>
<reference evidence="3 4" key="1">
    <citation type="submission" date="2020-05" db="EMBL/GenBank/DDBJ databases">
        <title>Genomic Encyclopedia of Type Strains, Phase IV (KMG-V): Genome sequencing to study the core and pangenomes of soil and plant-associated prokaryotes.</title>
        <authorList>
            <person name="Whitman W."/>
        </authorList>
    </citation>
    <scope>NUCLEOTIDE SEQUENCE [LARGE SCALE GENOMIC DNA]</scope>
    <source>
        <strain evidence="3 4">C29</strain>
    </source>
</reference>
<keyword evidence="4" id="KW-1185">Reference proteome</keyword>
<dbReference type="EMBL" id="JABSNM010000005">
    <property type="protein sequence ID" value="NRT55852.1"/>
    <property type="molecule type" value="Genomic_DNA"/>
</dbReference>
<sequence length="158" mass="16535">MTTRSAHPRLPLRTRQRGVAAVEFGLVAMVLITLLLGAVEFGRAMNQYAALTRSTRDAVRHLSEKAPGDAGAIAEATNLAVYGSTSAGTTALVSGLTTAQVTVLDASSSGAHRLQSTGRGVINLVEVRISGLDFQPLASWLVPAFTFSPISATMRQGL</sequence>
<comment type="caution">
    <text evidence="3">The sequence shown here is derived from an EMBL/GenBank/DDBJ whole genome shotgun (WGS) entry which is preliminary data.</text>
</comment>
<feature type="transmembrane region" description="Helical" evidence="1">
    <location>
        <begin position="20"/>
        <end position="39"/>
    </location>
</feature>
<dbReference type="RefSeq" id="WP_286180580.1">
    <property type="nucleotide sequence ID" value="NZ_JABSNM010000005.1"/>
</dbReference>
<gene>
    <name evidence="3" type="ORF">HNQ01_001582</name>
</gene>
<feature type="domain" description="TadE-like" evidence="2">
    <location>
        <begin position="18"/>
        <end position="60"/>
    </location>
</feature>
<evidence type="ECO:0000313" key="3">
    <source>
        <dbReference type="EMBL" id="NRT55852.1"/>
    </source>
</evidence>